<dbReference type="EMBL" id="AC097446">
    <property type="protein sequence ID" value="AAM14689.1"/>
    <property type="molecule type" value="Genomic_DNA"/>
</dbReference>
<reference evidence="3" key="1">
    <citation type="journal article" date="2005" name="Nature">
        <title>The map-based sequence of the rice genome.</title>
        <authorList>
            <consortium name="International rice genome sequencing project (IRGSP)"/>
            <person name="Matsumoto T."/>
            <person name="Wu J."/>
            <person name="Kanamori H."/>
            <person name="Katayose Y."/>
            <person name="Fujisawa M."/>
            <person name="Namiki N."/>
            <person name="Mizuno H."/>
            <person name="Yamamoto K."/>
            <person name="Antonio B.A."/>
            <person name="Baba T."/>
            <person name="Sakata K."/>
            <person name="Nagamura Y."/>
            <person name="Aoki H."/>
            <person name="Arikawa K."/>
            <person name="Arita K."/>
            <person name="Bito T."/>
            <person name="Chiden Y."/>
            <person name="Fujitsuka N."/>
            <person name="Fukunaka R."/>
            <person name="Hamada M."/>
            <person name="Harada C."/>
            <person name="Hayashi A."/>
            <person name="Hijishita S."/>
            <person name="Honda M."/>
            <person name="Hosokawa S."/>
            <person name="Ichikawa Y."/>
            <person name="Idonuma A."/>
            <person name="Iijima M."/>
            <person name="Ikeda M."/>
            <person name="Ikeno M."/>
            <person name="Ito K."/>
            <person name="Ito S."/>
            <person name="Ito T."/>
            <person name="Ito Y."/>
            <person name="Ito Y."/>
            <person name="Iwabuchi A."/>
            <person name="Kamiya K."/>
            <person name="Karasawa W."/>
            <person name="Kurita K."/>
            <person name="Katagiri S."/>
            <person name="Kikuta A."/>
            <person name="Kobayashi H."/>
            <person name="Kobayashi N."/>
            <person name="Machita K."/>
            <person name="Maehara T."/>
            <person name="Masukawa M."/>
            <person name="Mizubayashi T."/>
            <person name="Mukai Y."/>
            <person name="Nagasaki H."/>
            <person name="Nagata Y."/>
            <person name="Naito S."/>
            <person name="Nakashima M."/>
            <person name="Nakama Y."/>
            <person name="Nakamichi Y."/>
            <person name="Nakamura M."/>
            <person name="Meguro A."/>
            <person name="Negishi M."/>
            <person name="Ohta I."/>
            <person name="Ohta T."/>
            <person name="Okamoto M."/>
            <person name="Ono N."/>
            <person name="Saji S."/>
            <person name="Sakaguchi M."/>
            <person name="Sakai K."/>
            <person name="Shibata M."/>
            <person name="Shimokawa T."/>
            <person name="Song J."/>
            <person name="Takazaki Y."/>
            <person name="Terasawa K."/>
            <person name="Tsugane M."/>
            <person name="Tsuji K."/>
            <person name="Ueda S."/>
            <person name="Waki K."/>
            <person name="Yamagata H."/>
            <person name="Yamamoto M."/>
            <person name="Yamamoto S."/>
            <person name="Yamane H."/>
            <person name="Yoshiki S."/>
            <person name="Yoshihara R."/>
            <person name="Yukawa K."/>
            <person name="Zhong H."/>
            <person name="Yano M."/>
            <person name="Yuan Q."/>
            <person name="Ouyang S."/>
            <person name="Liu J."/>
            <person name="Jones K.M."/>
            <person name="Gansberger K."/>
            <person name="Moffat K."/>
            <person name="Hill J."/>
            <person name="Bera J."/>
            <person name="Fadrosh D."/>
            <person name="Jin S."/>
            <person name="Johri S."/>
            <person name="Kim M."/>
            <person name="Overton L."/>
            <person name="Reardon M."/>
            <person name="Tsitrin T."/>
            <person name="Vuong H."/>
            <person name="Weaver B."/>
            <person name="Ciecko A."/>
            <person name="Tallon L."/>
            <person name="Jackson J."/>
            <person name="Pai G."/>
            <person name="Aken S.V."/>
            <person name="Utterback T."/>
            <person name="Reidmuller S."/>
            <person name="Feldblyum T."/>
            <person name="Hsiao J."/>
            <person name="Zismann V."/>
            <person name="Iobst S."/>
            <person name="de Vazeille A.R."/>
            <person name="Buell C.R."/>
            <person name="Ying K."/>
            <person name="Li Y."/>
            <person name="Lu T."/>
            <person name="Huang Y."/>
            <person name="Zhao Q."/>
            <person name="Feng Q."/>
            <person name="Zhang L."/>
            <person name="Zhu J."/>
            <person name="Weng Q."/>
            <person name="Mu J."/>
            <person name="Lu Y."/>
            <person name="Fan D."/>
            <person name="Liu Y."/>
            <person name="Guan J."/>
            <person name="Zhang Y."/>
            <person name="Yu S."/>
            <person name="Liu X."/>
            <person name="Zhang Y."/>
            <person name="Hong G."/>
            <person name="Han B."/>
            <person name="Choisne N."/>
            <person name="Demange N."/>
            <person name="Orjeda G."/>
            <person name="Samain S."/>
            <person name="Cattolico L."/>
            <person name="Pelletier E."/>
            <person name="Couloux A."/>
            <person name="Segurens B."/>
            <person name="Wincker P."/>
            <person name="D'Hont A."/>
            <person name="Scarpelli C."/>
            <person name="Weissenbach J."/>
            <person name="Salanoubat M."/>
            <person name="Quetier F."/>
            <person name="Yu Y."/>
            <person name="Kim H.R."/>
            <person name="Rambo T."/>
            <person name="Currie J."/>
            <person name="Collura K."/>
            <person name="Luo M."/>
            <person name="Yang T."/>
            <person name="Ammiraju J.S.S."/>
            <person name="Engler F."/>
            <person name="Soderlund C."/>
            <person name="Wing R.A."/>
            <person name="Palmer L.E."/>
            <person name="de la Bastide M."/>
            <person name="Spiegel L."/>
            <person name="Nascimento L."/>
            <person name="Zutavern T."/>
            <person name="O'Shaughnessy A."/>
            <person name="Dike S."/>
            <person name="Dedhia N."/>
            <person name="Preston R."/>
            <person name="Balija V."/>
            <person name="McCombie W.R."/>
            <person name="Chow T."/>
            <person name="Chen H."/>
            <person name="Chung M."/>
            <person name="Chen C."/>
            <person name="Shaw J."/>
            <person name="Wu H."/>
            <person name="Hsiao K."/>
            <person name="Chao Y."/>
            <person name="Chu M."/>
            <person name="Cheng C."/>
            <person name="Hour A."/>
            <person name="Lee P."/>
            <person name="Lin S."/>
            <person name="Lin Y."/>
            <person name="Liou J."/>
            <person name="Liu S."/>
            <person name="Hsing Y."/>
            <person name="Raghuvanshi S."/>
            <person name="Mohanty A."/>
            <person name="Bharti A.K."/>
            <person name="Gaur A."/>
            <person name="Gupta V."/>
            <person name="Kumar D."/>
            <person name="Ravi V."/>
            <person name="Vij S."/>
            <person name="Kapur A."/>
            <person name="Khurana P."/>
            <person name="Khurana P."/>
            <person name="Khurana J.P."/>
            <person name="Tyagi A.K."/>
            <person name="Gaikwad K."/>
            <person name="Singh A."/>
            <person name="Dalal V."/>
            <person name="Srivastava S."/>
            <person name="Dixit A."/>
            <person name="Pal A.K."/>
            <person name="Ghazi I.A."/>
            <person name="Yadav M."/>
            <person name="Pandit A."/>
            <person name="Bhargava A."/>
            <person name="Sureshbabu K."/>
            <person name="Batra K."/>
            <person name="Sharma T.R."/>
            <person name="Mohapatra T."/>
            <person name="Singh N.K."/>
            <person name="Messing J."/>
            <person name="Nelson A.B."/>
            <person name="Fuks G."/>
            <person name="Kavchok S."/>
            <person name="Keizer G."/>
            <person name="Linton E."/>
            <person name="Llaca V."/>
            <person name="Song R."/>
            <person name="Tanyolac B."/>
            <person name="Young S."/>
            <person name="Ho-Il K."/>
            <person name="Hahn J.H."/>
            <person name="Sangsakoo G."/>
            <person name="Vanavichit A."/>
            <person name="de Mattos Luiz.A.T."/>
            <person name="Zimmer P.D."/>
            <person name="Malone G."/>
            <person name="Dellagostin O."/>
            <person name="de Oliveira A.C."/>
            <person name="Bevan M."/>
            <person name="Bancroft I."/>
            <person name="Minx P."/>
            <person name="Cordum H."/>
            <person name="Wilson R."/>
            <person name="Cheng Z."/>
            <person name="Jin W."/>
            <person name="Jiang J."/>
            <person name="Leong S.A."/>
            <person name="Iwama H."/>
            <person name="Gojobori T."/>
            <person name="Itoh T."/>
            <person name="Niimura Y."/>
            <person name="Fujii Y."/>
            <person name="Habara T."/>
            <person name="Sakai H."/>
            <person name="Sato Y."/>
            <person name="Wilson G."/>
            <person name="Kumar K."/>
            <person name="McCouch S."/>
            <person name="Juretic N."/>
            <person name="Hoen D."/>
            <person name="Wright S."/>
            <person name="Bruskiewich R."/>
            <person name="Bureau T."/>
            <person name="Miyao A."/>
            <person name="Hirochika H."/>
            <person name="Nishikawa T."/>
            <person name="Kadowaki K."/>
            <person name="Sugiura M."/>
            <person name="Burr B."/>
            <person name="Sasaki T."/>
        </authorList>
    </citation>
    <scope>NUCLEOTIDE SEQUENCE [LARGE SCALE GENOMIC DNA]</scope>
    <source>
        <strain evidence="3">cv. Nipponbare</strain>
    </source>
</reference>
<feature type="compositionally biased region" description="Polar residues" evidence="1">
    <location>
        <begin position="243"/>
        <end position="255"/>
    </location>
</feature>
<evidence type="ECO:0000256" key="1">
    <source>
        <dbReference type="SAM" id="MobiDB-lite"/>
    </source>
</evidence>
<reference evidence="3" key="2">
    <citation type="journal article" date="2008" name="Nucleic Acids Res.">
        <title>The rice annotation project database (RAP-DB): 2008 update.</title>
        <authorList>
            <consortium name="The rice annotation project (RAP)"/>
        </authorList>
    </citation>
    <scope>GENOME REANNOTATION</scope>
    <source>
        <strain evidence="3">cv. Nipponbare</strain>
    </source>
</reference>
<feature type="region of interest" description="Disordered" evidence="1">
    <location>
        <begin position="197"/>
        <end position="255"/>
    </location>
</feature>
<gene>
    <name evidence="2" type="ORF">OSJNBa0034B05.18</name>
</gene>
<sequence>MDSPATPVGLSPPLLSLVLRNESCYTKGKEGLLRQRLGFAVDRVHGSGSRERTAEIDLIQTDGRDRSVHDRLTGDGDDDVSDEVTSGGGSAALRHKRRAPRRRSRRGELTDDQNVGGRPTDGGGVEEKAAEKIGSTAATVLRRSSATAKRWTGTAATWRSRRWPSRVTTTTIATAAHGWTNGGDGGAKAQRLGRYTRRRAKAKEAAGRGELGGPFKGASERRRRPTATGGEKERSDWREKSQSESNSNPPVSKEN</sequence>
<evidence type="ECO:0008006" key="4">
    <source>
        <dbReference type="Google" id="ProtNLM"/>
    </source>
</evidence>
<evidence type="ECO:0000313" key="2">
    <source>
        <dbReference type="EMBL" id="AAM14689.1"/>
    </source>
</evidence>
<dbReference type="Proteomes" id="UP000000763">
    <property type="component" value="Chromosome 10"/>
</dbReference>
<feature type="compositionally biased region" description="Basic and acidic residues" evidence="1">
    <location>
        <begin position="230"/>
        <end position="242"/>
    </location>
</feature>
<accession>Q7G592</accession>
<name>Q7G592_ORYSJ</name>
<feature type="compositionally biased region" description="Basic residues" evidence="1">
    <location>
        <begin position="93"/>
        <end position="105"/>
    </location>
</feature>
<organism evidence="2 3">
    <name type="scientific">Oryza sativa subsp. japonica</name>
    <name type="common">Rice</name>
    <dbReference type="NCBI Taxonomy" id="39947"/>
    <lineage>
        <taxon>Eukaryota</taxon>
        <taxon>Viridiplantae</taxon>
        <taxon>Streptophyta</taxon>
        <taxon>Embryophyta</taxon>
        <taxon>Tracheophyta</taxon>
        <taxon>Spermatophyta</taxon>
        <taxon>Magnoliopsida</taxon>
        <taxon>Liliopsida</taxon>
        <taxon>Poales</taxon>
        <taxon>Poaceae</taxon>
        <taxon>BOP clade</taxon>
        <taxon>Oryzoideae</taxon>
        <taxon>Oryzeae</taxon>
        <taxon>Oryzinae</taxon>
        <taxon>Oryza</taxon>
        <taxon>Oryza sativa</taxon>
    </lineage>
</organism>
<protein>
    <recommendedName>
        <fullName evidence="4">Retrotransposon protein, putative, Ty3-gypsy subclass</fullName>
    </recommendedName>
</protein>
<dbReference type="AlphaFoldDB" id="Q7G592"/>
<feature type="region of interest" description="Disordered" evidence="1">
    <location>
        <begin position="60"/>
        <end position="127"/>
    </location>
</feature>
<evidence type="ECO:0000313" key="3">
    <source>
        <dbReference type="Proteomes" id="UP000000763"/>
    </source>
</evidence>
<feature type="compositionally biased region" description="Basic and acidic residues" evidence="1">
    <location>
        <begin position="62"/>
        <end position="74"/>
    </location>
</feature>
<feature type="region of interest" description="Disordered" evidence="1">
    <location>
        <begin position="144"/>
        <end position="164"/>
    </location>
</feature>
<proteinExistence type="predicted"/>